<evidence type="ECO:0000256" key="1">
    <source>
        <dbReference type="SAM" id="SignalP"/>
    </source>
</evidence>
<evidence type="ECO:0000313" key="3">
    <source>
        <dbReference type="Proteomes" id="UP001608902"/>
    </source>
</evidence>
<accession>A0ABD6EYR5</accession>
<dbReference type="Proteomes" id="UP001608902">
    <property type="component" value="Unassembled WGS sequence"/>
</dbReference>
<keyword evidence="1" id="KW-0732">Signal</keyword>
<gene>
    <name evidence="2" type="ORF">AB6A40_008114</name>
</gene>
<organism evidence="2 3">
    <name type="scientific">Gnathostoma spinigerum</name>
    <dbReference type="NCBI Taxonomy" id="75299"/>
    <lineage>
        <taxon>Eukaryota</taxon>
        <taxon>Metazoa</taxon>
        <taxon>Ecdysozoa</taxon>
        <taxon>Nematoda</taxon>
        <taxon>Chromadorea</taxon>
        <taxon>Rhabditida</taxon>
        <taxon>Spirurina</taxon>
        <taxon>Gnathostomatomorpha</taxon>
        <taxon>Gnathostomatoidea</taxon>
        <taxon>Gnathostomatidae</taxon>
        <taxon>Gnathostoma</taxon>
    </lineage>
</organism>
<keyword evidence="3" id="KW-1185">Reference proteome</keyword>
<feature type="chain" id="PRO_5044839455" description="Galectin" evidence="1">
    <location>
        <begin position="19"/>
        <end position="371"/>
    </location>
</feature>
<name>A0ABD6EYR5_9BILA</name>
<feature type="signal peptide" evidence="1">
    <location>
        <begin position="1"/>
        <end position="18"/>
    </location>
</feature>
<sequence length="371" mass="42428">MELFMLISLIASPLLVSAAGNRTQCGCIDQKGCDERDPEKKLECPLSKFLCYSNPLTDDDPCLLDSAVRTASTKCNDGWSESSLKKARWGFPNQLAAIIQNDLTDGSVHYMYIDGYNGGNSARFIFKSNDSEGNVPIFMTMLLSEGYITINERKGGDWCWNNVRLHHSVSSTEWHMRFKVQMRDERQIFDLQYLNENYDTIYRYYPQTHVKRGDWLIFSEEEDYILGISWSRKKDVQFATSPLPGSRIVIHGKLTHDARFNIFIKSDKGADTMEISGDLGYDIGFGRYPGKNTISGYRHSVECWNKSFAPGKTVVIVFEVTEHGIKYYADGYRLCVFESKDFKRNDISQFDANGSLQILGYGANTCDFYRY</sequence>
<comment type="caution">
    <text evidence="2">The sequence shown here is derived from an EMBL/GenBank/DDBJ whole genome shotgun (WGS) entry which is preliminary data.</text>
</comment>
<dbReference type="EMBL" id="JBGFUD010007141">
    <property type="protein sequence ID" value="MFH4981405.1"/>
    <property type="molecule type" value="Genomic_DNA"/>
</dbReference>
<evidence type="ECO:0000313" key="2">
    <source>
        <dbReference type="EMBL" id="MFH4981405.1"/>
    </source>
</evidence>
<proteinExistence type="predicted"/>
<evidence type="ECO:0008006" key="4">
    <source>
        <dbReference type="Google" id="ProtNLM"/>
    </source>
</evidence>
<dbReference type="AlphaFoldDB" id="A0ABD6EYR5"/>
<protein>
    <recommendedName>
        <fullName evidence="4">Galectin</fullName>
    </recommendedName>
</protein>
<reference evidence="2 3" key="1">
    <citation type="submission" date="2024-08" db="EMBL/GenBank/DDBJ databases">
        <title>Gnathostoma spinigerum genome.</title>
        <authorList>
            <person name="Gonzalez-Bertolin B."/>
            <person name="Monzon S."/>
            <person name="Zaballos A."/>
            <person name="Jimenez P."/>
            <person name="Dekumyoy P."/>
            <person name="Varona S."/>
            <person name="Cuesta I."/>
            <person name="Sumanam S."/>
            <person name="Adisakwattana P."/>
            <person name="Gasser R.B."/>
            <person name="Hernandez-Gonzalez A."/>
            <person name="Young N.D."/>
            <person name="Perteguer M.J."/>
        </authorList>
    </citation>
    <scope>NUCLEOTIDE SEQUENCE [LARGE SCALE GENOMIC DNA]</scope>
    <source>
        <strain evidence="2">AL3</strain>
        <tissue evidence="2">Liver</tissue>
    </source>
</reference>